<organism evidence="2 3">
    <name type="scientific">Neolentinus lepideus HHB14362 ss-1</name>
    <dbReference type="NCBI Taxonomy" id="1314782"/>
    <lineage>
        <taxon>Eukaryota</taxon>
        <taxon>Fungi</taxon>
        <taxon>Dikarya</taxon>
        <taxon>Basidiomycota</taxon>
        <taxon>Agaricomycotina</taxon>
        <taxon>Agaricomycetes</taxon>
        <taxon>Gloeophyllales</taxon>
        <taxon>Gloeophyllaceae</taxon>
        <taxon>Neolentinus</taxon>
    </lineage>
</organism>
<proteinExistence type="predicted"/>
<name>A0A165NJK8_9AGAM</name>
<keyword evidence="3" id="KW-1185">Reference proteome</keyword>
<dbReference type="InParanoid" id="A0A165NJK8"/>
<evidence type="ECO:0000313" key="3">
    <source>
        <dbReference type="Proteomes" id="UP000076761"/>
    </source>
</evidence>
<dbReference type="EMBL" id="KV425634">
    <property type="protein sequence ID" value="KZT19735.1"/>
    <property type="molecule type" value="Genomic_DNA"/>
</dbReference>
<sequence>MAGISPTFLAVFLALGKYKQKPETQSAIYAQKSFDLQFADVAGHNTSVIPVEEGTKESPFSRSPRRHYRSLSV</sequence>
<protein>
    <submittedName>
        <fullName evidence="2">Uncharacterized protein</fullName>
    </submittedName>
</protein>
<feature type="region of interest" description="Disordered" evidence="1">
    <location>
        <begin position="50"/>
        <end position="73"/>
    </location>
</feature>
<feature type="compositionally biased region" description="Basic residues" evidence="1">
    <location>
        <begin position="63"/>
        <end position="73"/>
    </location>
</feature>
<dbReference type="Proteomes" id="UP000076761">
    <property type="component" value="Unassembled WGS sequence"/>
</dbReference>
<gene>
    <name evidence="2" type="ORF">NEOLEDRAFT_1141598</name>
</gene>
<accession>A0A165NJK8</accession>
<evidence type="ECO:0000256" key="1">
    <source>
        <dbReference type="SAM" id="MobiDB-lite"/>
    </source>
</evidence>
<dbReference type="AlphaFoldDB" id="A0A165NJK8"/>
<evidence type="ECO:0000313" key="2">
    <source>
        <dbReference type="EMBL" id="KZT19735.1"/>
    </source>
</evidence>
<reference evidence="2 3" key="1">
    <citation type="journal article" date="2016" name="Mol. Biol. Evol.">
        <title>Comparative Genomics of Early-Diverging Mushroom-Forming Fungi Provides Insights into the Origins of Lignocellulose Decay Capabilities.</title>
        <authorList>
            <person name="Nagy L.G."/>
            <person name="Riley R."/>
            <person name="Tritt A."/>
            <person name="Adam C."/>
            <person name="Daum C."/>
            <person name="Floudas D."/>
            <person name="Sun H."/>
            <person name="Yadav J.S."/>
            <person name="Pangilinan J."/>
            <person name="Larsson K.H."/>
            <person name="Matsuura K."/>
            <person name="Barry K."/>
            <person name="Labutti K."/>
            <person name="Kuo R."/>
            <person name="Ohm R.A."/>
            <person name="Bhattacharya S.S."/>
            <person name="Shirouzu T."/>
            <person name="Yoshinaga Y."/>
            <person name="Martin F.M."/>
            <person name="Grigoriev I.V."/>
            <person name="Hibbett D.S."/>
        </authorList>
    </citation>
    <scope>NUCLEOTIDE SEQUENCE [LARGE SCALE GENOMIC DNA]</scope>
    <source>
        <strain evidence="2 3">HHB14362 ss-1</strain>
    </source>
</reference>